<dbReference type="InterPro" id="IPR020476">
    <property type="entry name" value="Nudix_hydrolase"/>
</dbReference>
<evidence type="ECO:0000313" key="6">
    <source>
        <dbReference type="Proteomes" id="UP000239590"/>
    </source>
</evidence>
<dbReference type="SUPFAM" id="SSF55811">
    <property type="entry name" value="Nudix"/>
    <property type="match status" value="1"/>
</dbReference>
<dbReference type="InterPro" id="IPR020084">
    <property type="entry name" value="NUDIX_hydrolase_CS"/>
</dbReference>
<keyword evidence="2 3" id="KW-0378">Hydrolase</keyword>
<dbReference type="PANTHER" id="PTHR43046:SF14">
    <property type="entry name" value="MUTT_NUDIX FAMILY PROTEIN"/>
    <property type="match status" value="1"/>
</dbReference>
<dbReference type="Proteomes" id="UP000239590">
    <property type="component" value="Unassembled WGS sequence"/>
</dbReference>
<dbReference type="PROSITE" id="PS51462">
    <property type="entry name" value="NUDIX"/>
    <property type="match status" value="1"/>
</dbReference>
<gene>
    <name evidence="5" type="ORF">C5O19_12755</name>
</gene>
<dbReference type="Pfam" id="PF00293">
    <property type="entry name" value="NUDIX"/>
    <property type="match status" value="1"/>
</dbReference>
<evidence type="ECO:0000259" key="4">
    <source>
        <dbReference type="PROSITE" id="PS51462"/>
    </source>
</evidence>
<dbReference type="InterPro" id="IPR015797">
    <property type="entry name" value="NUDIX_hydrolase-like_dom_sf"/>
</dbReference>
<evidence type="ECO:0000256" key="2">
    <source>
        <dbReference type="ARBA" id="ARBA00022801"/>
    </source>
</evidence>
<dbReference type="Gene3D" id="3.90.79.10">
    <property type="entry name" value="Nucleoside Triphosphate Pyrophosphohydrolase"/>
    <property type="match status" value="1"/>
</dbReference>
<comment type="caution">
    <text evidence="5">The sequence shown here is derived from an EMBL/GenBank/DDBJ whole genome shotgun (WGS) entry which is preliminary data.</text>
</comment>
<feature type="domain" description="Nudix hydrolase" evidence="4">
    <location>
        <begin position="1"/>
        <end position="129"/>
    </location>
</feature>
<comment type="cofactor">
    <cofactor evidence="1">
        <name>Mg(2+)</name>
        <dbReference type="ChEBI" id="CHEBI:18420"/>
    </cofactor>
</comment>
<dbReference type="InterPro" id="IPR000086">
    <property type="entry name" value="NUDIX_hydrolase_dom"/>
</dbReference>
<dbReference type="RefSeq" id="WP_104712755.1">
    <property type="nucleotide sequence ID" value="NZ_PTRA01000001.1"/>
</dbReference>
<dbReference type="CDD" id="cd02883">
    <property type="entry name" value="NUDIX_Hydrolase"/>
    <property type="match status" value="1"/>
</dbReference>
<reference evidence="6" key="1">
    <citation type="submission" date="2018-02" db="EMBL/GenBank/DDBJ databases">
        <title>Genome sequencing of Solimonas sp. HR-BB.</title>
        <authorList>
            <person name="Lee Y."/>
            <person name="Jeon C.O."/>
        </authorList>
    </citation>
    <scope>NUCLEOTIDE SEQUENCE [LARGE SCALE GENOMIC DNA]</scope>
    <source>
        <strain evidence="6">HR-U</strain>
    </source>
</reference>
<dbReference type="EMBL" id="PTRA01000001">
    <property type="protein sequence ID" value="PQA60446.1"/>
    <property type="molecule type" value="Genomic_DNA"/>
</dbReference>
<protein>
    <submittedName>
        <fullName evidence="5">NUDIX hydrolase</fullName>
    </submittedName>
</protein>
<evidence type="ECO:0000313" key="5">
    <source>
        <dbReference type="EMBL" id="PQA60446.1"/>
    </source>
</evidence>
<dbReference type="GO" id="GO:0016787">
    <property type="term" value="F:hydrolase activity"/>
    <property type="evidence" value="ECO:0007669"/>
    <property type="project" value="UniProtKB-KW"/>
</dbReference>
<dbReference type="OrthoDB" id="65827at2"/>
<dbReference type="PROSITE" id="PS00893">
    <property type="entry name" value="NUDIX_BOX"/>
    <property type="match status" value="1"/>
</dbReference>
<dbReference type="PANTHER" id="PTHR43046">
    <property type="entry name" value="GDP-MANNOSE MANNOSYL HYDROLASE"/>
    <property type="match status" value="1"/>
</dbReference>
<sequence length="146" mass="16113">MKVRPAVVLVENDHVLLTRYEYGDQTVFQLPGGNPDPGETLPETLMRELREELGIEIEVQGLLVMGEVLLPQLKQGVLHCVFLGTLVGGIPRINPAETTALEVVWQPLPSIAGLNLYPNVGVELLELVTGVRSSPYMGKIRQEWFG</sequence>
<organism evidence="5 6">
    <name type="scientific">Siphonobacter curvatus</name>
    <dbReference type="NCBI Taxonomy" id="2094562"/>
    <lineage>
        <taxon>Bacteria</taxon>
        <taxon>Pseudomonadati</taxon>
        <taxon>Bacteroidota</taxon>
        <taxon>Cytophagia</taxon>
        <taxon>Cytophagales</taxon>
        <taxon>Cytophagaceae</taxon>
        <taxon>Siphonobacter</taxon>
    </lineage>
</organism>
<dbReference type="PRINTS" id="PR00502">
    <property type="entry name" value="NUDIXFAMILY"/>
</dbReference>
<comment type="similarity">
    <text evidence="3">Belongs to the Nudix hydrolase family.</text>
</comment>
<evidence type="ECO:0000256" key="3">
    <source>
        <dbReference type="RuleBase" id="RU003476"/>
    </source>
</evidence>
<keyword evidence="6" id="KW-1185">Reference proteome</keyword>
<evidence type="ECO:0000256" key="1">
    <source>
        <dbReference type="ARBA" id="ARBA00001946"/>
    </source>
</evidence>
<dbReference type="AlphaFoldDB" id="A0A2S7IRZ1"/>
<accession>A0A2S7IRZ1</accession>
<name>A0A2S7IRZ1_9BACT</name>
<proteinExistence type="inferred from homology"/>